<dbReference type="AlphaFoldDB" id="A0A9P7Z3C7"/>
<gene>
    <name evidence="2" type="ORF">BJ878DRAFT_507666</name>
</gene>
<dbReference type="Proteomes" id="UP000887226">
    <property type="component" value="Unassembled WGS sequence"/>
</dbReference>
<sequence length="128" mass="14478">MLPTLTLLNIVLSSHTARIPVHQAQHLLTLQIHVDSLRPSIFIRFQTPEPDAPQAKDSNRNTLHAPSRPKSVKSLPNPASPFPACLPHDIFDVHDRIAANNYAYATDREVRETVEDFEQRGWEDAVVR</sequence>
<evidence type="ECO:0000256" key="1">
    <source>
        <dbReference type="SAM" id="MobiDB-lite"/>
    </source>
</evidence>
<organism evidence="2 3">
    <name type="scientific">Calycina marina</name>
    <dbReference type="NCBI Taxonomy" id="1763456"/>
    <lineage>
        <taxon>Eukaryota</taxon>
        <taxon>Fungi</taxon>
        <taxon>Dikarya</taxon>
        <taxon>Ascomycota</taxon>
        <taxon>Pezizomycotina</taxon>
        <taxon>Leotiomycetes</taxon>
        <taxon>Helotiales</taxon>
        <taxon>Pezizellaceae</taxon>
        <taxon>Calycina</taxon>
    </lineage>
</organism>
<reference evidence="2" key="1">
    <citation type="journal article" date="2021" name="IMA Fungus">
        <title>Genomic characterization of three marine fungi, including Emericellopsis atlantica sp. nov. with signatures of a generalist lifestyle and marine biomass degradation.</title>
        <authorList>
            <person name="Hagestad O.C."/>
            <person name="Hou L."/>
            <person name="Andersen J.H."/>
            <person name="Hansen E.H."/>
            <person name="Altermark B."/>
            <person name="Li C."/>
            <person name="Kuhnert E."/>
            <person name="Cox R.J."/>
            <person name="Crous P.W."/>
            <person name="Spatafora J.W."/>
            <person name="Lail K."/>
            <person name="Amirebrahimi M."/>
            <person name="Lipzen A."/>
            <person name="Pangilinan J."/>
            <person name="Andreopoulos W."/>
            <person name="Hayes R.D."/>
            <person name="Ng V."/>
            <person name="Grigoriev I.V."/>
            <person name="Jackson S.A."/>
            <person name="Sutton T.D.S."/>
            <person name="Dobson A.D.W."/>
            <person name="Rama T."/>
        </authorList>
    </citation>
    <scope>NUCLEOTIDE SEQUENCE</scope>
    <source>
        <strain evidence="2">TRa3180A</strain>
    </source>
</reference>
<keyword evidence="3" id="KW-1185">Reference proteome</keyword>
<accession>A0A9P7Z3C7</accession>
<feature type="region of interest" description="Disordered" evidence="1">
    <location>
        <begin position="48"/>
        <end position="78"/>
    </location>
</feature>
<protein>
    <submittedName>
        <fullName evidence="2">Uncharacterized protein</fullName>
    </submittedName>
</protein>
<evidence type="ECO:0000313" key="3">
    <source>
        <dbReference type="Proteomes" id="UP000887226"/>
    </source>
</evidence>
<evidence type="ECO:0000313" key="2">
    <source>
        <dbReference type="EMBL" id="KAG9244128.1"/>
    </source>
</evidence>
<proteinExistence type="predicted"/>
<dbReference type="EMBL" id="MU253927">
    <property type="protein sequence ID" value="KAG9244128.1"/>
    <property type="molecule type" value="Genomic_DNA"/>
</dbReference>
<name>A0A9P7Z3C7_9HELO</name>
<comment type="caution">
    <text evidence="2">The sequence shown here is derived from an EMBL/GenBank/DDBJ whole genome shotgun (WGS) entry which is preliminary data.</text>
</comment>